<evidence type="ECO:0000313" key="2">
    <source>
        <dbReference type="EMBL" id="MDF2256622.1"/>
    </source>
</evidence>
<evidence type="ECO:0000256" key="1">
    <source>
        <dbReference type="SAM" id="MobiDB-lite"/>
    </source>
</evidence>
<dbReference type="Proteomes" id="UP001220022">
    <property type="component" value="Unassembled WGS sequence"/>
</dbReference>
<dbReference type="RefSeq" id="WP_275813132.1">
    <property type="nucleotide sequence ID" value="NZ_BAAANM010000001.1"/>
</dbReference>
<keyword evidence="3" id="KW-1185">Reference proteome</keyword>
<proteinExistence type="predicted"/>
<feature type="region of interest" description="Disordered" evidence="1">
    <location>
        <begin position="1"/>
        <end position="40"/>
    </location>
</feature>
<sequence length="66" mass="6700">MDESDYADYPAGDPDGLPDAADAEAVAAQPHGPAPQAAAARTWVVSRAGIAEARANNDPERADGPV</sequence>
<accession>A0ABT5YYX8</accession>
<dbReference type="EMBL" id="JARHTQ010000007">
    <property type="protein sequence ID" value="MDF2256622.1"/>
    <property type="molecule type" value="Genomic_DNA"/>
</dbReference>
<organism evidence="2 3">
    <name type="scientific">Streptantibioticus ferralitis</name>
    <dbReference type="NCBI Taxonomy" id="236510"/>
    <lineage>
        <taxon>Bacteria</taxon>
        <taxon>Bacillati</taxon>
        <taxon>Actinomycetota</taxon>
        <taxon>Actinomycetes</taxon>
        <taxon>Kitasatosporales</taxon>
        <taxon>Streptomycetaceae</taxon>
        <taxon>Streptantibioticus</taxon>
    </lineage>
</organism>
<protein>
    <submittedName>
        <fullName evidence="2">Uncharacterized protein</fullName>
    </submittedName>
</protein>
<feature type="compositionally biased region" description="Low complexity" evidence="1">
    <location>
        <begin position="7"/>
        <end position="40"/>
    </location>
</feature>
<gene>
    <name evidence="2" type="ORF">P2L57_13035</name>
</gene>
<name>A0ABT5YYX8_9ACTN</name>
<reference evidence="2 3" key="1">
    <citation type="submission" date="2023-03" db="EMBL/GenBank/DDBJ databases">
        <title>Draft genome sequence of type strain Streptomyces ferralitis JCM 14344.</title>
        <authorList>
            <person name="Klaysubun C."/>
            <person name="Duangmal K."/>
        </authorList>
    </citation>
    <scope>NUCLEOTIDE SEQUENCE [LARGE SCALE GENOMIC DNA]</scope>
    <source>
        <strain evidence="2 3">JCM 14344</strain>
    </source>
</reference>
<evidence type="ECO:0000313" key="3">
    <source>
        <dbReference type="Proteomes" id="UP001220022"/>
    </source>
</evidence>
<comment type="caution">
    <text evidence="2">The sequence shown here is derived from an EMBL/GenBank/DDBJ whole genome shotgun (WGS) entry which is preliminary data.</text>
</comment>